<proteinExistence type="predicted"/>
<organism evidence="1 2">
    <name type="scientific">Melia azedarach</name>
    <name type="common">Chinaberry tree</name>
    <dbReference type="NCBI Taxonomy" id="155640"/>
    <lineage>
        <taxon>Eukaryota</taxon>
        <taxon>Viridiplantae</taxon>
        <taxon>Streptophyta</taxon>
        <taxon>Embryophyta</taxon>
        <taxon>Tracheophyta</taxon>
        <taxon>Spermatophyta</taxon>
        <taxon>Magnoliopsida</taxon>
        <taxon>eudicotyledons</taxon>
        <taxon>Gunneridae</taxon>
        <taxon>Pentapetalae</taxon>
        <taxon>rosids</taxon>
        <taxon>malvids</taxon>
        <taxon>Sapindales</taxon>
        <taxon>Meliaceae</taxon>
        <taxon>Melia</taxon>
    </lineage>
</organism>
<dbReference type="Proteomes" id="UP001164539">
    <property type="component" value="Chromosome 11"/>
</dbReference>
<comment type="caution">
    <text evidence="1">The sequence shown here is derived from an EMBL/GenBank/DDBJ whole genome shotgun (WGS) entry which is preliminary data.</text>
</comment>
<evidence type="ECO:0000313" key="2">
    <source>
        <dbReference type="Proteomes" id="UP001164539"/>
    </source>
</evidence>
<keyword evidence="2" id="KW-1185">Reference proteome</keyword>
<accession>A0ACC1X9G9</accession>
<name>A0ACC1X9G9_MELAZ</name>
<reference evidence="1 2" key="1">
    <citation type="journal article" date="2023" name="Science">
        <title>Complex scaffold remodeling in plant triterpene biosynthesis.</title>
        <authorList>
            <person name="De La Pena R."/>
            <person name="Hodgson H."/>
            <person name="Liu J.C."/>
            <person name="Stephenson M.J."/>
            <person name="Martin A.C."/>
            <person name="Owen C."/>
            <person name="Harkess A."/>
            <person name="Leebens-Mack J."/>
            <person name="Jimenez L.E."/>
            <person name="Osbourn A."/>
            <person name="Sattely E.S."/>
        </authorList>
    </citation>
    <scope>NUCLEOTIDE SEQUENCE [LARGE SCALE GENOMIC DNA]</scope>
    <source>
        <strain evidence="2">cv. JPN11</strain>
        <tissue evidence="1">Leaf</tissue>
    </source>
</reference>
<protein>
    <submittedName>
        <fullName evidence="1">NAC domain protein</fullName>
    </submittedName>
</protein>
<gene>
    <name evidence="1" type="ORF">OWV82_020437</name>
</gene>
<dbReference type="EMBL" id="CM051404">
    <property type="protein sequence ID" value="KAJ4706830.1"/>
    <property type="molecule type" value="Genomic_DNA"/>
</dbReference>
<evidence type="ECO:0000313" key="1">
    <source>
        <dbReference type="EMBL" id="KAJ4706830.1"/>
    </source>
</evidence>
<sequence length="672" mass="75690">MAPVSLPPGFRFHPTDEELVAYYLKRKINGRKIELEIIPEVDLYKCEPWDLPGKSLLPSKDLEWYFFSPRDRKYPNGSRTNRATKAGYWKATGKDRKVNSQTRSVGMKKTLVYYRGRAPHGIRTHWVMHEYRLDERECETDSGLQDAYALCRVFKKSAIAPKIEEHYVTSTTNQMSHNANSPANCMDLYSEGLQSSDYRMPYGTCMPSFGNINGSSSSSLDHISETPEPDGKWTQFLSEDLCGFATPPFPSNYATGSYHPSKINVALECAKLQHRLSLPPLEVDDFSQIGHTDFKLHHSTFSSREGTNETNLLHEILSVSHASQELMNQSNFQDTWGGNYAHADDFSFLTGEDNHYNSSTVDISSCRYNEKSFDGLNSRSIEIGDLDEDIKTDQRMVENLRWVGMSSKDLDNKSFMEEHKIVPIEKISSFQTMESLEVQGDHDTSRNNCIGFNDSELTDFSLGFIDEEPNENIGDGFASSPSFEVVEEIKVNHGMFVSTRQVADTFFHKIVPSQVVKVQVNPAVMAHNLLIEKADTETTSIGIRDNSFLRKLKTFSEGNLFGVAGKFLKPLKEITSTVVCTLFLVLMHCFYVGENMENGKGCASDDMNIKMKKSTARVKGNNKKLEKEGDFLVNIRSSGGDSFIVILKKLGLFLTLSLALCSMWANHVVVST</sequence>